<dbReference type="OrthoDB" id="6241315at2"/>
<accession>A0A432XPE0</accession>
<keyword evidence="2" id="KW-0472">Membrane</keyword>
<keyword evidence="2" id="KW-1133">Transmembrane helix</keyword>
<dbReference type="EMBL" id="PIPT01000001">
    <property type="protein sequence ID" value="RUO50570.1"/>
    <property type="molecule type" value="Genomic_DNA"/>
</dbReference>
<evidence type="ECO:0000256" key="2">
    <source>
        <dbReference type="SAM" id="Phobius"/>
    </source>
</evidence>
<reference evidence="4" key="1">
    <citation type="journal article" date="2018" name="Front. Microbiol.">
        <title>Genome-Based Analysis Reveals the Taxonomy and Diversity of the Family Idiomarinaceae.</title>
        <authorList>
            <person name="Liu Y."/>
            <person name="Lai Q."/>
            <person name="Shao Z."/>
        </authorList>
    </citation>
    <scope>NUCLEOTIDE SEQUENCE [LARGE SCALE GENOMIC DNA]</scope>
    <source>
        <strain evidence="4">SW15</strain>
    </source>
</reference>
<evidence type="ECO:0000313" key="3">
    <source>
        <dbReference type="EMBL" id="RUO50570.1"/>
    </source>
</evidence>
<dbReference type="RefSeq" id="WP_126832043.1">
    <property type="nucleotide sequence ID" value="NZ_JBLXIO010000012.1"/>
</dbReference>
<comment type="caution">
    <text evidence="3">The sequence shown here is derived from an EMBL/GenBank/DDBJ whole genome shotgun (WGS) entry which is preliminary data.</text>
</comment>
<proteinExistence type="predicted"/>
<dbReference type="InterPro" id="IPR021550">
    <property type="entry name" value="DUF2897"/>
</dbReference>
<evidence type="ECO:0000256" key="1">
    <source>
        <dbReference type="SAM" id="MobiDB-lite"/>
    </source>
</evidence>
<feature type="region of interest" description="Disordered" evidence="1">
    <location>
        <begin position="27"/>
        <end position="53"/>
    </location>
</feature>
<gene>
    <name evidence="3" type="ORF">CWE21_00245</name>
</gene>
<feature type="transmembrane region" description="Helical" evidence="2">
    <location>
        <begin position="6"/>
        <end position="25"/>
    </location>
</feature>
<organism evidence="3 4">
    <name type="scientific">Pseudidiomarina aquimaris</name>
    <dbReference type="NCBI Taxonomy" id="641841"/>
    <lineage>
        <taxon>Bacteria</taxon>
        <taxon>Pseudomonadati</taxon>
        <taxon>Pseudomonadota</taxon>
        <taxon>Gammaproteobacteria</taxon>
        <taxon>Alteromonadales</taxon>
        <taxon>Idiomarinaceae</taxon>
        <taxon>Pseudidiomarina</taxon>
    </lineage>
</organism>
<dbReference type="Pfam" id="PF11446">
    <property type="entry name" value="DUF2897"/>
    <property type="match status" value="1"/>
</dbReference>
<dbReference type="Proteomes" id="UP000286678">
    <property type="component" value="Unassembled WGS sequence"/>
</dbReference>
<sequence>MAFWLILLVVFAVVIGNIMLLKHTAHMKMPSRKQRHSEDDKANDSWDDEDDAT</sequence>
<protein>
    <submittedName>
        <fullName evidence="3">DUF2897 domain-containing protein</fullName>
    </submittedName>
</protein>
<keyword evidence="2" id="KW-0812">Transmembrane</keyword>
<name>A0A432XPE0_9GAMM</name>
<keyword evidence="4" id="KW-1185">Reference proteome</keyword>
<evidence type="ECO:0000313" key="4">
    <source>
        <dbReference type="Proteomes" id="UP000286678"/>
    </source>
</evidence>
<dbReference type="AlphaFoldDB" id="A0A432XPE0"/>